<protein>
    <recommendedName>
        <fullName evidence="3">F-box domain-containing protein</fullName>
    </recommendedName>
</protein>
<organism evidence="1 2">
    <name type="scientific">Knufia fluminis</name>
    <dbReference type="NCBI Taxonomy" id="191047"/>
    <lineage>
        <taxon>Eukaryota</taxon>
        <taxon>Fungi</taxon>
        <taxon>Dikarya</taxon>
        <taxon>Ascomycota</taxon>
        <taxon>Pezizomycotina</taxon>
        <taxon>Eurotiomycetes</taxon>
        <taxon>Chaetothyriomycetidae</taxon>
        <taxon>Chaetothyriales</taxon>
        <taxon>Trichomeriaceae</taxon>
        <taxon>Knufia</taxon>
    </lineage>
</organism>
<proteinExistence type="predicted"/>
<reference evidence="1 2" key="1">
    <citation type="submission" date="2022-12" db="EMBL/GenBank/DDBJ databases">
        <title>Genomic features and morphological characterization of a novel Knufia sp. strain isolated from spacecraft assembly facility.</title>
        <authorList>
            <person name="Teixeira M."/>
            <person name="Chander A.M."/>
            <person name="Stajich J.E."/>
            <person name="Venkateswaran K."/>
        </authorList>
    </citation>
    <scope>NUCLEOTIDE SEQUENCE [LARGE SCALE GENOMIC DNA]</scope>
    <source>
        <strain evidence="1 2">FJI-L2-BK-P2</strain>
    </source>
</reference>
<evidence type="ECO:0000313" key="2">
    <source>
        <dbReference type="Proteomes" id="UP001316803"/>
    </source>
</evidence>
<comment type="caution">
    <text evidence="1">The sequence shown here is derived from an EMBL/GenBank/DDBJ whole genome shotgun (WGS) entry which is preliminary data.</text>
</comment>
<gene>
    <name evidence="1" type="ORF">OHC33_004688</name>
</gene>
<sequence>MAKIQDLPPELIRIILSNVAIMHQSKYTGVFTVQEYFEAYISRPSTKYNAVTRNAKSLWLDLTFFNIVGVCKYWRNVALDMMVGNRPVGYTDGEWERLVDSKTKQLAKLGLECRMAKADWAKKWEQQPWTPTNDWTVVTRPYLDWRWQHRH</sequence>
<evidence type="ECO:0000313" key="1">
    <source>
        <dbReference type="EMBL" id="KAK5954116.1"/>
    </source>
</evidence>
<name>A0AAN8F9U3_9EURO</name>
<dbReference type="Proteomes" id="UP001316803">
    <property type="component" value="Unassembled WGS sequence"/>
</dbReference>
<accession>A0AAN8F9U3</accession>
<dbReference type="EMBL" id="JAKLMC020000009">
    <property type="protein sequence ID" value="KAK5954116.1"/>
    <property type="molecule type" value="Genomic_DNA"/>
</dbReference>
<dbReference type="AlphaFoldDB" id="A0AAN8F9U3"/>
<evidence type="ECO:0008006" key="3">
    <source>
        <dbReference type="Google" id="ProtNLM"/>
    </source>
</evidence>
<keyword evidence="2" id="KW-1185">Reference proteome</keyword>